<evidence type="ECO:0000256" key="3">
    <source>
        <dbReference type="ARBA" id="ARBA00023170"/>
    </source>
</evidence>
<keyword evidence="3" id="KW-0675">Receptor</keyword>
<reference evidence="7" key="2">
    <citation type="submission" date="2025-08" db="UniProtKB">
        <authorList>
            <consortium name="Ensembl"/>
        </authorList>
    </citation>
    <scope>IDENTIFICATION</scope>
</reference>
<dbReference type="Ensembl" id="ENSLCAT00010010502.1">
    <property type="protein sequence ID" value="ENSLCAP00010010274.1"/>
    <property type="gene ID" value="ENSLCAG00010004896.1"/>
</dbReference>
<keyword evidence="8" id="KW-1185">Reference proteome</keyword>
<dbReference type="SMART" id="SM00409">
    <property type="entry name" value="IG"/>
    <property type="match status" value="1"/>
</dbReference>
<reference evidence="8" key="1">
    <citation type="submission" date="2015-09" db="EMBL/GenBank/DDBJ databases">
        <authorList>
            <person name="Sai Rama Sridatta P."/>
        </authorList>
    </citation>
    <scope>NUCLEOTIDE SEQUENCE [LARGE SCALE GENOMIC DNA]</scope>
</reference>
<reference evidence="7" key="3">
    <citation type="submission" date="2025-09" db="UniProtKB">
        <authorList>
            <consortium name="Ensembl"/>
        </authorList>
    </citation>
    <scope>IDENTIFICATION</scope>
</reference>
<feature type="domain" description="Ig-like" evidence="6">
    <location>
        <begin position="27"/>
        <end position="106"/>
    </location>
</feature>
<dbReference type="InterPro" id="IPR003599">
    <property type="entry name" value="Ig_sub"/>
</dbReference>
<protein>
    <recommendedName>
        <fullName evidence="6">Ig-like domain-containing protein</fullName>
    </recommendedName>
</protein>
<evidence type="ECO:0000256" key="2">
    <source>
        <dbReference type="ARBA" id="ARBA00023130"/>
    </source>
</evidence>
<dbReference type="PROSITE" id="PS50835">
    <property type="entry name" value="IG_LIKE"/>
    <property type="match status" value="1"/>
</dbReference>
<dbReference type="GO" id="GO:0042101">
    <property type="term" value="C:T cell receptor complex"/>
    <property type="evidence" value="ECO:0007669"/>
    <property type="project" value="UniProtKB-KW"/>
</dbReference>
<dbReference type="InParanoid" id="A0A4W6C9I5"/>
<dbReference type="AlphaFoldDB" id="A0A4W6C9I5"/>
<keyword evidence="5" id="KW-1279">T cell receptor</keyword>
<dbReference type="SUPFAM" id="SSF48726">
    <property type="entry name" value="Immunoglobulin"/>
    <property type="match status" value="1"/>
</dbReference>
<dbReference type="InterPro" id="IPR013106">
    <property type="entry name" value="Ig_V-set"/>
</dbReference>
<evidence type="ECO:0000313" key="7">
    <source>
        <dbReference type="Ensembl" id="ENSLCAP00010010274.1"/>
    </source>
</evidence>
<proteinExistence type="predicted"/>
<dbReference type="Gene3D" id="2.60.40.10">
    <property type="entry name" value="Immunoglobulins"/>
    <property type="match status" value="1"/>
</dbReference>
<dbReference type="GeneTree" id="ENSGT01030000234824"/>
<evidence type="ECO:0000259" key="6">
    <source>
        <dbReference type="PROSITE" id="PS50835"/>
    </source>
</evidence>
<dbReference type="PANTHER" id="PTHR19367:SF18">
    <property type="entry name" value="T CELL RECEPTOR ALPHA VARIABLE 16"/>
    <property type="match status" value="1"/>
</dbReference>
<keyword evidence="1" id="KW-0732">Signal</keyword>
<dbReference type="Pfam" id="PF07686">
    <property type="entry name" value="V-set"/>
    <property type="match status" value="1"/>
</dbReference>
<dbReference type="InterPro" id="IPR036179">
    <property type="entry name" value="Ig-like_dom_sf"/>
</dbReference>
<keyword evidence="5" id="KW-0391">Immunity</keyword>
<evidence type="ECO:0000256" key="1">
    <source>
        <dbReference type="ARBA" id="ARBA00022729"/>
    </source>
</evidence>
<evidence type="ECO:0000313" key="8">
    <source>
        <dbReference type="Proteomes" id="UP000314980"/>
    </source>
</evidence>
<dbReference type="InterPro" id="IPR007110">
    <property type="entry name" value="Ig-like_dom"/>
</dbReference>
<keyword evidence="4" id="KW-0393">Immunoglobulin domain</keyword>
<accession>A0A4W6C9I5</accession>
<dbReference type="InterPro" id="IPR051287">
    <property type="entry name" value="TCR_variable_region"/>
</dbReference>
<evidence type="ECO:0000256" key="5">
    <source>
        <dbReference type="ARBA" id="ARBA00043266"/>
    </source>
</evidence>
<dbReference type="Proteomes" id="UP000314980">
    <property type="component" value="Unassembled WGS sequence"/>
</dbReference>
<dbReference type="InterPro" id="IPR013783">
    <property type="entry name" value="Ig-like_fold"/>
</dbReference>
<dbReference type="PANTHER" id="PTHR19367">
    <property type="entry name" value="T-CELL RECEPTOR ALPHA CHAIN V REGION"/>
    <property type="match status" value="1"/>
</dbReference>
<organism evidence="7 8">
    <name type="scientific">Lates calcarifer</name>
    <name type="common">Barramundi</name>
    <name type="synonym">Holocentrus calcarifer</name>
    <dbReference type="NCBI Taxonomy" id="8187"/>
    <lineage>
        <taxon>Eukaryota</taxon>
        <taxon>Metazoa</taxon>
        <taxon>Chordata</taxon>
        <taxon>Craniata</taxon>
        <taxon>Vertebrata</taxon>
        <taxon>Euteleostomi</taxon>
        <taxon>Actinopterygii</taxon>
        <taxon>Neopterygii</taxon>
        <taxon>Teleostei</taxon>
        <taxon>Neoteleostei</taxon>
        <taxon>Acanthomorphata</taxon>
        <taxon>Carangaria</taxon>
        <taxon>Carangaria incertae sedis</taxon>
        <taxon>Centropomidae</taxon>
        <taxon>Lates</taxon>
    </lineage>
</organism>
<dbReference type="SMART" id="SM00406">
    <property type="entry name" value="IGv"/>
    <property type="match status" value="1"/>
</dbReference>
<evidence type="ECO:0000256" key="4">
    <source>
        <dbReference type="ARBA" id="ARBA00023319"/>
    </source>
</evidence>
<dbReference type="GO" id="GO:0002250">
    <property type="term" value="P:adaptive immune response"/>
    <property type="evidence" value="ECO:0007669"/>
    <property type="project" value="UniProtKB-KW"/>
</dbReference>
<sequence length="142" mass="16169">DDDDDDDCSITVISKASIRSSEDLVKPSKDVMMALEGDTVTLSCSYSQSVQSLYWYQQKFSSSPQLLITDYSETIPRLSLKHDKETMEFHLQISSAAVTDSAVYYCLYYCALRNTFTVVNTVYLMMIHYQPYCSAFLITILC</sequence>
<name>A0A4W6C9I5_LATCA</name>
<keyword evidence="2" id="KW-1064">Adaptive immunity</keyword>